<dbReference type="Proteomes" id="UP000249829">
    <property type="component" value="Unassembled WGS sequence"/>
</dbReference>
<dbReference type="AlphaFoldDB" id="A0A2V5IFV2"/>
<evidence type="ECO:0000256" key="1">
    <source>
        <dbReference type="SAM" id="Phobius"/>
    </source>
</evidence>
<organism evidence="2 3">
    <name type="scientific">Aspergillus violaceofuscus (strain CBS 115571)</name>
    <dbReference type="NCBI Taxonomy" id="1450538"/>
    <lineage>
        <taxon>Eukaryota</taxon>
        <taxon>Fungi</taxon>
        <taxon>Dikarya</taxon>
        <taxon>Ascomycota</taxon>
        <taxon>Pezizomycotina</taxon>
        <taxon>Eurotiomycetes</taxon>
        <taxon>Eurotiomycetidae</taxon>
        <taxon>Eurotiales</taxon>
        <taxon>Aspergillaceae</taxon>
        <taxon>Aspergillus</taxon>
    </lineage>
</organism>
<keyword evidence="1" id="KW-0472">Membrane</keyword>
<accession>A0A2V5IFV2</accession>
<keyword evidence="3" id="KW-1185">Reference proteome</keyword>
<evidence type="ECO:0000313" key="3">
    <source>
        <dbReference type="Proteomes" id="UP000249829"/>
    </source>
</evidence>
<feature type="transmembrane region" description="Helical" evidence="1">
    <location>
        <begin position="22"/>
        <end position="42"/>
    </location>
</feature>
<evidence type="ECO:0000313" key="2">
    <source>
        <dbReference type="EMBL" id="PYI18536.1"/>
    </source>
</evidence>
<dbReference type="EMBL" id="KZ825143">
    <property type="protein sequence ID" value="PYI18536.1"/>
    <property type="molecule type" value="Genomic_DNA"/>
</dbReference>
<proteinExistence type="predicted"/>
<reference evidence="2 3" key="1">
    <citation type="submission" date="2018-02" db="EMBL/GenBank/DDBJ databases">
        <title>The genomes of Aspergillus section Nigri reveals drivers in fungal speciation.</title>
        <authorList>
            <consortium name="DOE Joint Genome Institute"/>
            <person name="Vesth T.C."/>
            <person name="Nybo J."/>
            <person name="Theobald S."/>
            <person name="Brandl J."/>
            <person name="Frisvad J.C."/>
            <person name="Nielsen K.F."/>
            <person name="Lyhne E.K."/>
            <person name="Kogle M.E."/>
            <person name="Kuo A."/>
            <person name="Riley R."/>
            <person name="Clum A."/>
            <person name="Nolan M."/>
            <person name="Lipzen A."/>
            <person name="Salamov A."/>
            <person name="Henrissat B."/>
            <person name="Wiebenga A."/>
            <person name="De vries R.P."/>
            <person name="Grigoriev I.V."/>
            <person name="Mortensen U.H."/>
            <person name="Andersen M.R."/>
            <person name="Baker S.E."/>
        </authorList>
    </citation>
    <scope>NUCLEOTIDE SEQUENCE [LARGE SCALE GENOMIC DNA]</scope>
    <source>
        <strain evidence="2 3">CBS 115571</strain>
    </source>
</reference>
<protein>
    <submittedName>
        <fullName evidence="2">Uncharacterized protein</fullName>
    </submittedName>
</protein>
<sequence>MVNIWGQETRNNIRRTYRVKKAWRLFLLLIINLGALNLGNLAPPHKGSRLQRLNAAFPRLSPTLQDR</sequence>
<gene>
    <name evidence="2" type="ORF">BO99DRAFT_403400</name>
</gene>
<name>A0A2V5IFV2_ASPV1</name>
<keyword evidence="1" id="KW-1133">Transmembrane helix</keyword>
<keyword evidence="1" id="KW-0812">Transmembrane</keyword>